<reference evidence="2" key="2">
    <citation type="submission" date="2022-12" db="EMBL/GenBank/DDBJ databases">
        <title>Whole genome sequencing of Borrelia miyamotoi strains isolated at the Russian territory.</title>
        <authorList>
            <person name="Kuleshov K.V."/>
            <person name="Platonov A.E."/>
            <person name="Goptar I.A."/>
            <person name="Shipulin G.A."/>
            <person name="Markelov M.L."/>
            <person name="Koetsveld J."/>
            <person name="Kolyasnikova N.M."/>
            <person name="Sarksyan D.S."/>
            <person name="Toporkova M.G."/>
            <person name="Hovius J.W."/>
        </authorList>
    </citation>
    <scope>NUCLEOTIDE SEQUENCE</scope>
    <source>
        <strain evidence="2">Yekat-76</strain>
    </source>
</reference>
<dbReference type="Proteomes" id="UP000291995">
    <property type="component" value="Chromosome"/>
</dbReference>
<dbReference type="PROSITE" id="PS51257">
    <property type="entry name" value="PROKAR_LIPOPROTEIN"/>
    <property type="match status" value="1"/>
</dbReference>
<dbReference type="AlphaFoldDB" id="A0AAP8YW04"/>
<dbReference type="RefSeq" id="WP_044003402.1">
    <property type="nucleotide sequence ID" value="NZ_AP024371.1"/>
</dbReference>
<dbReference type="EMBL" id="CP036557">
    <property type="protein sequence ID" value="QBK62032.1"/>
    <property type="molecule type" value="Genomic_DNA"/>
</dbReference>
<proteinExistence type="predicted"/>
<keyword evidence="3" id="KW-1185">Reference proteome</keyword>
<evidence type="ECO:0000313" key="3">
    <source>
        <dbReference type="Proteomes" id="UP000230633"/>
    </source>
</evidence>
<reference evidence="4" key="1">
    <citation type="submission" date="2019-03" db="EMBL/GenBank/DDBJ databases">
        <title>Whole genome sequencing of Borrelia miyamotoi strains isolated at the Russian territory.</title>
        <authorList>
            <person name="Kuleshov K.V."/>
            <person name="Platonov A.E."/>
            <person name="Goptar I.A."/>
            <person name="Shipulin G.A."/>
            <person name="Markelov M.L."/>
            <person name="Koetsveld J."/>
            <person name="Kolyasnikova N.M."/>
            <person name="Sarksyan D.S."/>
            <person name="Toporkova M.G."/>
            <person name="Hovius J.W."/>
        </authorList>
    </citation>
    <scope>NUCLEOTIDE SEQUENCE [LARGE SCALE GENOMIC DNA]</scope>
    <source>
        <strain evidence="1 3">Yekat-1</strain>
        <strain evidence="4">Yekat-76</strain>
    </source>
</reference>
<evidence type="ECO:0000313" key="1">
    <source>
        <dbReference type="EMBL" id="ATQ16041.1"/>
    </source>
</evidence>
<evidence type="ECO:0000313" key="4">
    <source>
        <dbReference type="Proteomes" id="UP000291995"/>
    </source>
</evidence>
<dbReference type="Proteomes" id="UP000230633">
    <property type="component" value="Chromosome"/>
</dbReference>
<sequence>MYIKKIILTITLTLTFSCSNDNTITILTDNKIVPFYINQFNVQNKASFIIKYKEHINMQTINEENAQIIISKNIDNINIAKNFKNIKKYYYPDYPILNNISEKFTYRIIPLSFDIPILIYKNEYQIQKYIDLQNIKEIYKSFQKHKKFFISPYISENLFYIMSEINDINFHFKKNKPEYDEKKMSNIINYFKSFMNANELALQKSFAEKYKYLNLEKILFQKKTLLIAGTTNLTYYNSLNKDTRDKINFSYLTNKEKKSSAYNINFIGVKEISKPIDKFIQWILNKEVQKTLIKLKNKAKFNEHFGFVNGFTPYKDLNLKLKYIVKEIPLFIIDENYINKNSYILNKKQIEKENQMINELFLSKIDNTNSQ</sequence>
<evidence type="ECO:0000313" key="2">
    <source>
        <dbReference type="EMBL" id="QBK62032.1"/>
    </source>
</evidence>
<name>A0AAP8YW04_9SPIR</name>
<dbReference type="GeneID" id="75118059"/>
<organism evidence="2 4">
    <name type="scientific">Borrelia miyamotoi</name>
    <dbReference type="NCBI Taxonomy" id="47466"/>
    <lineage>
        <taxon>Bacteria</taxon>
        <taxon>Pseudomonadati</taxon>
        <taxon>Spirochaetota</taxon>
        <taxon>Spirochaetia</taxon>
        <taxon>Spirochaetales</taxon>
        <taxon>Borreliaceae</taxon>
        <taxon>Borrelia</taxon>
    </lineage>
</organism>
<gene>
    <name evidence="1" type="ORF">CNO13_02520</name>
    <name evidence="2" type="ORF">EZU67_02520</name>
</gene>
<dbReference type="EMBL" id="CP024333">
    <property type="protein sequence ID" value="ATQ16041.1"/>
    <property type="molecule type" value="Genomic_DNA"/>
</dbReference>
<protein>
    <submittedName>
        <fullName evidence="2">Uncharacterized protein</fullName>
    </submittedName>
</protein>
<accession>A0AAP8YW04</accession>